<dbReference type="eggNOG" id="COG1052">
    <property type="taxonomic scope" value="Bacteria"/>
</dbReference>
<dbReference type="InterPro" id="IPR029753">
    <property type="entry name" value="D-isomer_DH_CS"/>
</dbReference>
<dbReference type="CDD" id="cd12172">
    <property type="entry name" value="PGDH_like_2"/>
    <property type="match status" value="1"/>
</dbReference>
<dbReference type="RefSeq" id="WP_013566508.1">
    <property type="nucleotide sequence ID" value="NC_014962.1"/>
</dbReference>
<dbReference type="HOGENOM" id="CLU_019796_1_3_0"/>
<dbReference type="InterPro" id="IPR036291">
    <property type="entry name" value="NAD(P)-bd_dom_sf"/>
</dbReference>
<keyword evidence="8" id="KW-1185">Reference proteome</keyword>
<dbReference type="SUPFAM" id="SSF52283">
    <property type="entry name" value="Formate/glycerate dehydrogenase catalytic domain-like"/>
    <property type="match status" value="1"/>
</dbReference>
<dbReference type="PROSITE" id="PS00670">
    <property type="entry name" value="D_2_HYDROXYACID_DH_2"/>
    <property type="match status" value="1"/>
</dbReference>
<keyword evidence="3" id="KW-0520">NAD</keyword>
<evidence type="ECO:0000256" key="1">
    <source>
        <dbReference type="ARBA" id="ARBA00005854"/>
    </source>
</evidence>
<dbReference type="SUPFAM" id="SSF51735">
    <property type="entry name" value="NAD(P)-binding Rossmann-fold domains"/>
    <property type="match status" value="1"/>
</dbReference>
<comment type="similarity">
    <text evidence="1 4">Belongs to the D-isomer specific 2-hydroxyacid dehydrogenase family.</text>
</comment>
<dbReference type="KEGG" id="ipa:Isop_3664"/>
<dbReference type="Pfam" id="PF00389">
    <property type="entry name" value="2-Hacid_dh"/>
    <property type="match status" value="1"/>
</dbReference>
<proteinExistence type="inferred from homology"/>
<dbReference type="Proteomes" id="UP000008631">
    <property type="component" value="Chromosome"/>
</dbReference>
<evidence type="ECO:0000313" key="8">
    <source>
        <dbReference type="Proteomes" id="UP000008631"/>
    </source>
</evidence>
<dbReference type="PROSITE" id="PS00671">
    <property type="entry name" value="D_2_HYDROXYACID_DH_3"/>
    <property type="match status" value="1"/>
</dbReference>
<evidence type="ECO:0000259" key="5">
    <source>
        <dbReference type="Pfam" id="PF00389"/>
    </source>
</evidence>
<evidence type="ECO:0000313" key="7">
    <source>
        <dbReference type="EMBL" id="ADV64220.1"/>
    </source>
</evidence>
<dbReference type="InParanoid" id="E8QZ91"/>
<dbReference type="InterPro" id="IPR006140">
    <property type="entry name" value="D-isomer_DH_NAD-bd"/>
</dbReference>
<reference evidence="7 8" key="2">
    <citation type="journal article" date="2011" name="Stand. Genomic Sci.">
        <title>Complete genome sequence of Isosphaera pallida type strain (IS1B).</title>
        <authorList>
            <consortium name="US DOE Joint Genome Institute (JGI-PGF)"/>
            <person name="Goker M."/>
            <person name="Cleland D."/>
            <person name="Saunders E."/>
            <person name="Lapidus A."/>
            <person name="Nolan M."/>
            <person name="Lucas S."/>
            <person name="Hammon N."/>
            <person name="Deshpande S."/>
            <person name="Cheng J.F."/>
            <person name="Tapia R."/>
            <person name="Han C."/>
            <person name="Goodwin L."/>
            <person name="Pitluck S."/>
            <person name="Liolios K."/>
            <person name="Pagani I."/>
            <person name="Ivanova N."/>
            <person name="Mavromatis K."/>
            <person name="Pati A."/>
            <person name="Chen A."/>
            <person name="Palaniappan K."/>
            <person name="Land M."/>
            <person name="Hauser L."/>
            <person name="Chang Y.J."/>
            <person name="Jeffries C.D."/>
            <person name="Detter J.C."/>
            <person name="Beck B."/>
            <person name="Woyke T."/>
            <person name="Bristow J."/>
            <person name="Eisen J.A."/>
            <person name="Markowitz V."/>
            <person name="Hugenholtz P."/>
            <person name="Kyrpides N.C."/>
            <person name="Klenk H.P."/>
        </authorList>
    </citation>
    <scope>NUCLEOTIDE SEQUENCE [LARGE SCALE GENOMIC DNA]</scope>
    <source>
        <strain evidence="8">ATCC 43644 / DSM 9630 / IS1B</strain>
    </source>
</reference>
<dbReference type="GO" id="GO:0051287">
    <property type="term" value="F:NAD binding"/>
    <property type="evidence" value="ECO:0007669"/>
    <property type="project" value="InterPro"/>
</dbReference>
<name>E8QZ91_ISOPI</name>
<reference key="1">
    <citation type="submission" date="2010-11" db="EMBL/GenBank/DDBJ databases">
        <title>The complete sequence of chromosome of Isophaera pallida ATCC 43644.</title>
        <authorList>
            <consortium name="US DOE Joint Genome Institute (JGI-PGF)"/>
            <person name="Lucas S."/>
            <person name="Copeland A."/>
            <person name="Lapidus A."/>
            <person name="Bruce D."/>
            <person name="Goodwin L."/>
            <person name="Pitluck S."/>
            <person name="Kyrpides N."/>
            <person name="Mavromatis K."/>
            <person name="Pagani I."/>
            <person name="Ivanova N."/>
            <person name="Saunders E."/>
            <person name="Brettin T."/>
            <person name="Detter J.C."/>
            <person name="Han C."/>
            <person name="Tapia R."/>
            <person name="Land M."/>
            <person name="Hauser L."/>
            <person name="Markowitz V."/>
            <person name="Cheng J.-F."/>
            <person name="Hugenholtz P."/>
            <person name="Woyke T."/>
            <person name="Wu D."/>
            <person name="Eisen J.A."/>
        </authorList>
    </citation>
    <scope>NUCLEOTIDE SEQUENCE</scope>
    <source>
        <strain>ATCC 43644</strain>
    </source>
</reference>
<dbReference type="PANTHER" id="PTHR42789">
    <property type="entry name" value="D-ISOMER SPECIFIC 2-HYDROXYACID DEHYDROGENASE FAMILY PROTEIN (AFU_ORTHOLOGUE AFUA_6G10090)"/>
    <property type="match status" value="1"/>
</dbReference>
<protein>
    <submittedName>
        <fullName evidence="7">D-isomer specific 2-hydroxyacid dehydrogenase NAD-binding protein</fullName>
    </submittedName>
</protein>
<dbReference type="STRING" id="575540.Isop_3664"/>
<evidence type="ECO:0000256" key="4">
    <source>
        <dbReference type="RuleBase" id="RU003719"/>
    </source>
</evidence>
<feature type="domain" description="D-isomer specific 2-hydroxyacid dehydrogenase NAD-binding" evidence="6">
    <location>
        <begin position="117"/>
        <end position="291"/>
    </location>
</feature>
<sequence length="334" mass="35657">MSRSTDLRVLIAPGVLRGRPGAFRELLTAQGYTLVEPPGGDVLPEAELIPWLGAVDAILAGAEAYPDHVLAHAGRARILARVGVGYDNVDVAAATARSLPVTITPGTNHEAVAEHALALLLALTRLVVRDDRRIRQGQWVRSIVTPVRETTLGLVGLGRIGQALVPRARGLAMRVIAHDPMPEVVEAARRLDVPLVSLDELLATADIVSLHAPITPETVHLINRERLALMKPTSYLINTSRGRLVDEAALLDALTSGRLAGAGLDVLEEEPPPADHPFFALDNVVLTPHTAGVDCRSLDDMAELAARCIVARLTGQPIPPGCLLNPAALRDHRD</sequence>
<dbReference type="AlphaFoldDB" id="E8QZ91"/>
<evidence type="ECO:0000256" key="3">
    <source>
        <dbReference type="ARBA" id="ARBA00023027"/>
    </source>
</evidence>
<accession>E8QZ91</accession>
<dbReference type="Pfam" id="PF02826">
    <property type="entry name" value="2-Hacid_dh_C"/>
    <property type="match status" value="1"/>
</dbReference>
<dbReference type="InterPro" id="IPR006139">
    <property type="entry name" value="D-isomer_2_OHA_DH_cat_dom"/>
</dbReference>
<dbReference type="InterPro" id="IPR050857">
    <property type="entry name" value="D-2-hydroxyacid_DH"/>
</dbReference>
<evidence type="ECO:0000256" key="2">
    <source>
        <dbReference type="ARBA" id="ARBA00023002"/>
    </source>
</evidence>
<evidence type="ECO:0000259" key="6">
    <source>
        <dbReference type="Pfam" id="PF02826"/>
    </source>
</evidence>
<gene>
    <name evidence="7" type="ordered locus">Isop_3664</name>
</gene>
<dbReference type="PANTHER" id="PTHR42789:SF1">
    <property type="entry name" value="D-ISOMER SPECIFIC 2-HYDROXYACID DEHYDROGENASE FAMILY PROTEIN (AFU_ORTHOLOGUE AFUA_6G10090)"/>
    <property type="match status" value="1"/>
</dbReference>
<dbReference type="EMBL" id="CP002353">
    <property type="protein sequence ID" value="ADV64220.1"/>
    <property type="molecule type" value="Genomic_DNA"/>
</dbReference>
<dbReference type="Gene3D" id="3.40.50.720">
    <property type="entry name" value="NAD(P)-binding Rossmann-like Domain"/>
    <property type="match status" value="2"/>
</dbReference>
<dbReference type="OrthoDB" id="277029at2"/>
<dbReference type="GO" id="GO:0016616">
    <property type="term" value="F:oxidoreductase activity, acting on the CH-OH group of donors, NAD or NADP as acceptor"/>
    <property type="evidence" value="ECO:0007669"/>
    <property type="project" value="InterPro"/>
</dbReference>
<organism evidence="7 8">
    <name type="scientific">Isosphaera pallida (strain ATCC 43644 / DSM 9630 / IS1B)</name>
    <dbReference type="NCBI Taxonomy" id="575540"/>
    <lineage>
        <taxon>Bacteria</taxon>
        <taxon>Pseudomonadati</taxon>
        <taxon>Planctomycetota</taxon>
        <taxon>Planctomycetia</taxon>
        <taxon>Isosphaerales</taxon>
        <taxon>Isosphaeraceae</taxon>
        <taxon>Isosphaera</taxon>
    </lineage>
</organism>
<keyword evidence="2 4" id="KW-0560">Oxidoreductase</keyword>
<feature type="domain" description="D-isomer specific 2-hydroxyacid dehydrogenase catalytic" evidence="5">
    <location>
        <begin position="42"/>
        <end position="317"/>
    </location>
</feature>
<dbReference type="FunFam" id="3.40.50.720:FF:000203">
    <property type="entry name" value="D-3-phosphoglycerate dehydrogenase (SerA)"/>
    <property type="match status" value="1"/>
</dbReference>